<proteinExistence type="predicted"/>
<gene>
    <name evidence="2" type="ORF">YASMINEVIRUS_17</name>
</gene>
<dbReference type="Gene3D" id="3.40.50.150">
    <property type="entry name" value="Vaccinia Virus protein VP39"/>
    <property type="match status" value="1"/>
</dbReference>
<feature type="region of interest" description="Disordered" evidence="1">
    <location>
        <begin position="1"/>
        <end position="23"/>
    </location>
</feature>
<keyword evidence="3" id="KW-1185">Reference proteome</keyword>
<protein>
    <recommendedName>
        <fullName evidence="4">Methyltransferase</fullName>
    </recommendedName>
</protein>
<evidence type="ECO:0000256" key="1">
    <source>
        <dbReference type="SAM" id="MobiDB-lite"/>
    </source>
</evidence>
<reference evidence="2 3" key="1">
    <citation type="submission" date="2018-10" db="EMBL/GenBank/DDBJ databases">
        <authorList>
            <consortium name="IHU Genomes"/>
        </authorList>
    </citation>
    <scope>NUCLEOTIDE SEQUENCE [LARGE SCALE GENOMIC DNA]</scope>
    <source>
        <strain evidence="2 3">A1</strain>
    </source>
</reference>
<dbReference type="SUPFAM" id="SSF53335">
    <property type="entry name" value="S-adenosyl-L-methionine-dependent methyltransferases"/>
    <property type="match status" value="1"/>
</dbReference>
<evidence type="ECO:0008006" key="4">
    <source>
        <dbReference type="Google" id="ProtNLM"/>
    </source>
</evidence>
<dbReference type="EMBL" id="UPSH01000001">
    <property type="protein sequence ID" value="VBB17555.1"/>
    <property type="molecule type" value="Genomic_DNA"/>
</dbReference>
<feature type="compositionally biased region" description="Basic and acidic residues" evidence="1">
    <location>
        <begin position="1"/>
        <end position="10"/>
    </location>
</feature>
<evidence type="ECO:0000313" key="3">
    <source>
        <dbReference type="Proteomes" id="UP000594342"/>
    </source>
</evidence>
<sequence length="160" mass="17931">MNKQRIDKGKVARGGATKRKFPSRGSSWLVANEMIKGRTLDYGCGYGLDASTYGWDSYDPYYKPVTLSGKYDTIVCTNVVSAVSRLNRSEILKSIQHLLTEGGTAYIVVPRNLPPEGKLSGYNRRPQYNVVLTLDSVYSDESIMIYKLVKDSVFRDTTLD</sequence>
<organism evidence="2 3">
    <name type="scientific">Yasminevirus sp. GU-2018</name>
    <dbReference type="NCBI Taxonomy" id="2420051"/>
    <lineage>
        <taxon>Viruses</taxon>
        <taxon>Varidnaviria</taxon>
        <taxon>Bamfordvirae</taxon>
        <taxon>Nucleocytoviricota</taxon>
        <taxon>Megaviricetes</taxon>
        <taxon>Imitervirales</taxon>
        <taxon>Mimiviridae</taxon>
        <taxon>Klosneuvirinae</taxon>
        <taxon>Yasminevirus</taxon>
        <taxon>Yasminevirus saudimassiliense</taxon>
    </lineage>
</organism>
<evidence type="ECO:0000313" key="2">
    <source>
        <dbReference type="EMBL" id="VBB17555.1"/>
    </source>
</evidence>
<dbReference type="InterPro" id="IPR029063">
    <property type="entry name" value="SAM-dependent_MTases_sf"/>
</dbReference>
<name>A0A5K0U6W7_9VIRU</name>
<comment type="caution">
    <text evidence="2">The sequence shown here is derived from an EMBL/GenBank/DDBJ whole genome shotgun (WGS) entry which is preliminary data.</text>
</comment>
<accession>A0A5K0U6W7</accession>
<dbReference type="Proteomes" id="UP000594342">
    <property type="component" value="Unassembled WGS sequence"/>
</dbReference>